<accession>A0ABR0NDV9</accession>
<evidence type="ECO:0000313" key="2">
    <source>
        <dbReference type="EMBL" id="KAK5792846.1"/>
    </source>
</evidence>
<feature type="region of interest" description="Disordered" evidence="1">
    <location>
        <begin position="60"/>
        <end position="81"/>
    </location>
</feature>
<dbReference type="Proteomes" id="UP001358586">
    <property type="component" value="Chromosome 10"/>
</dbReference>
<organism evidence="2 3">
    <name type="scientific">Gossypium arboreum</name>
    <name type="common">Tree cotton</name>
    <name type="synonym">Gossypium nanking</name>
    <dbReference type="NCBI Taxonomy" id="29729"/>
    <lineage>
        <taxon>Eukaryota</taxon>
        <taxon>Viridiplantae</taxon>
        <taxon>Streptophyta</taxon>
        <taxon>Embryophyta</taxon>
        <taxon>Tracheophyta</taxon>
        <taxon>Spermatophyta</taxon>
        <taxon>Magnoliopsida</taxon>
        <taxon>eudicotyledons</taxon>
        <taxon>Gunneridae</taxon>
        <taxon>Pentapetalae</taxon>
        <taxon>rosids</taxon>
        <taxon>malvids</taxon>
        <taxon>Malvales</taxon>
        <taxon>Malvaceae</taxon>
        <taxon>Malvoideae</taxon>
        <taxon>Gossypium</taxon>
    </lineage>
</organism>
<keyword evidence="3" id="KW-1185">Reference proteome</keyword>
<sequence>MSIGPVWHPHGLARLSHARASRGKLPHRQTTSLCGVDRLVFQLSLKLVFCAIGVHTCKNNPNATAGNRTADPKRIPLPLNH</sequence>
<comment type="caution">
    <text evidence="2">The sequence shown here is derived from an EMBL/GenBank/DDBJ whole genome shotgun (WGS) entry which is preliminary data.</text>
</comment>
<name>A0ABR0NDV9_GOSAR</name>
<gene>
    <name evidence="2" type="ORF">PVK06_033972</name>
</gene>
<dbReference type="EMBL" id="JARKNE010000010">
    <property type="protein sequence ID" value="KAK5792846.1"/>
    <property type="molecule type" value="Genomic_DNA"/>
</dbReference>
<evidence type="ECO:0000256" key="1">
    <source>
        <dbReference type="SAM" id="MobiDB-lite"/>
    </source>
</evidence>
<reference evidence="2 3" key="1">
    <citation type="submission" date="2023-03" db="EMBL/GenBank/DDBJ databases">
        <title>WGS of Gossypium arboreum.</title>
        <authorList>
            <person name="Yu D."/>
        </authorList>
    </citation>
    <scope>NUCLEOTIDE SEQUENCE [LARGE SCALE GENOMIC DNA]</scope>
    <source>
        <tissue evidence="2">Leaf</tissue>
    </source>
</reference>
<proteinExistence type="predicted"/>
<evidence type="ECO:0000313" key="3">
    <source>
        <dbReference type="Proteomes" id="UP001358586"/>
    </source>
</evidence>
<protein>
    <submittedName>
        <fullName evidence="2">Uncharacterized protein</fullName>
    </submittedName>
</protein>